<evidence type="ECO:0000313" key="1">
    <source>
        <dbReference type="EMBL" id="PWL03870.1"/>
    </source>
</evidence>
<dbReference type="RefSeq" id="WP_106197618.1">
    <property type="nucleotide sequence ID" value="NZ_JAXEIU010000011.1"/>
</dbReference>
<gene>
    <name evidence="1" type="ORF">B0H50_10241</name>
</gene>
<sequence>MSKSVKDFRLSSLEDPTDEQLEELMRQVKESSIESSKKAELAKEKYFQELADDIKRDRL</sequence>
<comment type="caution">
    <text evidence="1">The sequence shown here is derived from an EMBL/GenBank/DDBJ whole genome shotgun (WGS) entry which is preliminary data.</text>
</comment>
<dbReference type="Proteomes" id="UP000245523">
    <property type="component" value="Unassembled WGS sequence"/>
</dbReference>
<evidence type="ECO:0000313" key="2">
    <source>
        <dbReference type="Proteomes" id="UP000245523"/>
    </source>
</evidence>
<dbReference type="EMBL" id="QGHD01000002">
    <property type="protein sequence ID" value="PWL03870.1"/>
    <property type="molecule type" value="Genomic_DNA"/>
</dbReference>
<name>A0ABX5LTU1_9BACT</name>
<keyword evidence="2" id="KW-1185">Reference proteome</keyword>
<proteinExistence type="predicted"/>
<protein>
    <submittedName>
        <fullName evidence="1">Uncharacterized protein</fullName>
    </submittedName>
</protein>
<reference evidence="1 2" key="1">
    <citation type="submission" date="2018-05" db="EMBL/GenBank/DDBJ databases">
        <title>Animal gut microbial communities from fecal samples from Wisconsin, USA.</title>
        <authorList>
            <person name="Neumann A."/>
        </authorList>
    </citation>
    <scope>NUCLEOTIDE SEQUENCE [LARGE SCALE GENOMIC DNA]</scope>
    <source>
        <strain evidence="1 2">UWS4</strain>
    </source>
</reference>
<accession>A0ABX5LTU1</accession>
<organism evidence="1 2">
    <name type="scientific">Hallerella porci</name>
    <dbReference type="NCBI Taxonomy" id="1945871"/>
    <lineage>
        <taxon>Bacteria</taxon>
        <taxon>Pseudomonadati</taxon>
        <taxon>Fibrobacterota</taxon>
        <taxon>Fibrobacteria</taxon>
        <taxon>Fibrobacterales</taxon>
        <taxon>Fibrobacteraceae</taxon>
        <taxon>Hallerella</taxon>
    </lineage>
</organism>